<dbReference type="AlphaFoldDB" id="A0A6C0JIP9"/>
<sequence>MAFTRFHDDTARIKKQIEESSFAGRYMLNTPGPGTELPFFEEPQMRLQKWGGNVRNNTVNLESDLRGLTRPLNRDLIDDNDYKQHAVTSSSVSYKNAQPFIEESRASHPAWMYKALEQSRWESPLLNPINGLEKNFHENIQTRILEKDYFVPRMPVIGGTENMDYYLSGKSLCIGGREESCPGTLYKNRIR</sequence>
<accession>A0A6C0JIP9</accession>
<name>A0A6C0JIP9_9ZZZZ</name>
<reference evidence="1" key="1">
    <citation type="journal article" date="2020" name="Nature">
        <title>Giant virus diversity and host interactions through global metagenomics.</title>
        <authorList>
            <person name="Schulz F."/>
            <person name="Roux S."/>
            <person name="Paez-Espino D."/>
            <person name="Jungbluth S."/>
            <person name="Walsh D.A."/>
            <person name="Denef V.J."/>
            <person name="McMahon K.D."/>
            <person name="Konstantinidis K.T."/>
            <person name="Eloe-Fadrosh E.A."/>
            <person name="Kyrpides N.C."/>
            <person name="Woyke T."/>
        </authorList>
    </citation>
    <scope>NUCLEOTIDE SEQUENCE</scope>
    <source>
        <strain evidence="1">GVMAG-M-3300027708-5</strain>
    </source>
</reference>
<evidence type="ECO:0000313" key="1">
    <source>
        <dbReference type="EMBL" id="QHU04911.1"/>
    </source>
</evidence>
<proteinExistence type="predicted"/>
<organism evidence="1">
    <name type="scientific">viral metagenome</name>
    <dbReference type="NCBI Taxonomy" id="1070528"/>
    <lineage>
        <taxon>unclassified sequences</taxon>
        <taxon>metagenomes</taxon>
        <taxon>organismal metagenomes</taxon>
    </lineage>
</organism>
<protein>
    <submittedName>
        <fullName evidence="1">Uncharacterized protein</fullName>
    </submittedName>
</protein>
<dbReference type="EMBL" id="MN740405">
    <property type="protein sequence ID" value="QHU04911.1"/>
    <property type="molecule type" value="Genomic_DNA"/>
</dbReference>